<keyword evidence="2" id="KW-1185">Reference proteome</keyword>
<evidence type="ECO:0000313" key="3">
    <source>
        <dbReference type="WBParaSite" id="nRc.2.0.1.t16067-RA"/>
    </source>
</evidence>
<keyword evidence="1" id="KW-0812">Transmembrane</keyword>
<organism evidence="2 3">
    <name type="scientific">Romanomermis culicivorax</name>
    <name type="common">Nematode worm</name>
    <dbReference type="NCBI Taxonomy" id="13658"/>
    <lineage>
        <taxon>Eukaryota</taxon>
        <taxon>Metazoa</taxon>
        <taxon>Ecdysozoa</taxon>
        <taxon>Nematoda</taxon>
        <taxon>Enoplea</taxon>
        <taxon>Dorylaimia</taxon>
        <taxon>Mermithida</taxon>
        <taxon>Mermithoidea</taxon>
        <taxon>Mermithidae</taxon>
        <taxon>Romanomermis</taxon>
    </lineage>
</organism>
<dbReference type="AlphaFoldDB" id="A0A915IPZ7"/>
<proteinExistence type="predicted"/>
<accession>A0A915IPZ7</accession>
<sequence length="67" mass="7693">MTDDDDDEVTTAALFVGICGILIPVEDGISTTKRRCRCRRANERFFLLTLFLFHTTILEPRKKFDGI</sequence>
<evidence type="ECO:0000256" key="1">
    <source>
        <dbReference type="SAM" id="Phobius"/>
    </source>
</evidence>
<evidence type="ECO:0000313" key="2">
    <source>
        <dbReference type="Proteomes" id="UP000887565"/>
    </source>
</evidence>
<dbReference type="Proteomes" id="UP000887565">
    <property type="component" value="Unplaced"/>
</dbReference>
<protein>
    <submittedName>
        <fullName evidence="3">Uncharacterized protein</fullName>
    </submittedName>
</protein>
<dbReference type="WBParaSite" id="nRc.2.0.1.t16067-RA">
    <property type="protein sequence ID" value="nRc.2.0.1.t16067-RA"/>
    <property type="gene ID" value="nRc.2.0.1.g16067"/>
</dbReference>
<name>A0A915IPZ7_ROMCU</name>
<reference evidence="3" key="1">
    <citation type="submission" date="2022-11" db="UniProtKB">
        <authorList>
            <consortium name="WormBaseParasite"/>
        </authorList>
    </citation>
    <scope>IDENTIFICATION</scope>
</reference>
<keyword evidence="1" id="KW-0472">Membrane</keyword>
<feature type="transmembrane region" description="Helical" evidence="1">
    <location>
        <begin position="12"/>
        <end position="29"/>
    </location>
</feature>
<keyword evidence="1" id="KW-1133">Transmembrane helix</keyword>